<protein>
    <recommendedName>
        <fullName evidence="2">Cupin type-2 domain-containing protein</fullName>
    </recommendedName>
</protein>
<organism evidence="3 4">
    <name type="scientific">Paraconexibacter algicola</name>
    <dbReference type="NCBI Taxonomy" id="2133960"/>
    <lineage>
        <taxon>Bacteria</taxon>
        <taxon>Bacillati</taxon>
        <taxon>Actinomycetota</taxon>
        <taxon>Thermoleophilia</taxon>
        <taxon>Solirubrobacterales</taxon>
        <taxon>Paraconexibacteraceae</taxon>
        <taxon>Paraconexibacter</taxon>
    </lineage>
</organism>
<evidence type="ECO:0000313" key="3">
    <source>
        <dbReference type="EMBL" id="PTL60489.1"/>
    </source>
</evidence>
<feature type="domain" description="Cupin type-2" evidence="2">
    <location>
        <begin position="45"/>
        <end position="93"/>
    </location>
</feature>
<dbReference type="Gene3D" id="2.60.120.10">
    <property type="entry name" value="Jelly Rolls"/>
    <property type="match status" value="2"/>
</dbReference>
<feature type="domain" description="Cupin type-2" evidence="2">
    <location>
        <begin position="209"/>
        <end position="264"/>
    </location>
</feature>
<evidence type="ECO:0000259" key="2">
    <source>
        <dbReference type="Pfam" id="PF07883"/>
    </source>
</evidence>
<gene>
    <name evidence="3" type="ORF">C7Y72_12980</name>
</gene>
<evidence type="ECO:0000256" key="1">
    <source>
        <dbReference type="ARBA" id="ARBA00022723"/>
    </source>
</evidence>
<comment type="caution">
    <text evidence="3">The sequence shown here is derived from an EMBL/GenBank/DDBJ whole genome shotgun (WGS) entry which is preliminary data.</text>
</comment>
<dbReference type="Pfam" id="PF07883">
    <property type="entry name" value="Cupin_2"/>
    <property type="match status" value="2"/>
</dbReference>
<dbReference type="AlphaFoldDB" id="A0A2T4UMN6"/>
<reference evidence="3 4" key="1">
    <citation type="submission" date="2018-03" db="EMBL/GenBank/DDBJ databases">
        <title>Aquarubrobacter algicola gen. nov., sp. nov., a novel actinobacterium isolated from shallow eutrophic lake during the end of cyanobacterial harmful algal blooms.</title>
        <authorList>
            <person name="Chun S.J."/>
        </authorList>
    </citation>
    <scope>NUCLEOTIDE SEQUENCE [LARGE SCALE GENOMIC DNA]</scope>
    <source>
        <strain evidence="3 4">Seoho-28</strain>
    </source>
</reference>
<dbReference type="InterPro" id="IPR013096">
    <property type="entry name" value="Cupin_2"/>
</dbReference>
<sequence length="311" mass="32975">MECEGHPNVTHRDAVATVAVAAGELRCQEQRLARDIGAVGAGVTRFVVPPGGRTTPAHVHGDEEELVYVLAGGGLSWQDGRTHAIADGDVLLHRIHAEAHTLIAGPDGLDVLVFGPASATNLTWLPHAGVMRVGPRWLPAEVADPYAAEVTAGPLPMPAGGPEPTRPATVAHRDDVPAERYDRPGYEGVERRLGEHLGARSTGLRHTWIAPGALSCPPHWHSAEEELFVVLDGDGHALLGDDEVPLRAGSVLARPPGTAVAHALRGGPQGMTYLSWGTRVPADVVHYPRSGKIAIAGQCFRVEPVDYWDGE</sequence>
<dbReference type="OrthoDB" id="8451629at2"/>
<dbReference type="SUPFAM" id="SSF51182">
    <property type="entry name" value="RmlC-like cupins"/>
    <property type="match status" value="1"/>
</dbReference>
<keyword evidence="1" id="KW-0479">Metal-binding</keyword>
<dbReference type="InterPro" id="IPR051610">
    <property type="entry name" value="GPI/OXD"/>
</dbReference>
<dbReference type="PANTHER" id="PTHR35848">
    <property type="entry name" value="OXALATE-BINDING PROTEIN"/>
    <property type="match status" value="1"/>
</dbReference>
<dbReference type="RefSeq" id="WP_107569158.1">
    <property type="nucleotide sequence ID" value="NZ_PYYB01000001.1"/>
</dbReference>
<evidence type="ECO:0000313" key="4">
    <source>
        <dbReference type="Proteomes" id="UP000240739"/>
    </source>
</evidence>
<dbReference type="InterPro" id="IPR014710">
    <property type="entry name" value="RmlC-like_jellyroll"/>
</dbReference>
<keyword evidence="4" id="KW-1185">Reference proteome</keyword>
<dbReference type="InterPro" id="IPR011051">
    <property type="entry name" value="RmlC_Cupin_sf"/>
</dbReference>
<proteinExistence type="predicted"/>
<dbReference type="GO" id="GO:0046872">
    <property type="term" value="F:metal ion binding"/>
    <property type="evidence" value="ECO:0007669"/>
    <property type="project" value="UniProtKB-KW"/>
</dbReference>
<name>A0A2T4UMN6_9ACTN</name>
<dbReference type="EMBL" id="PYYB01000001">
    <property type="protein sequence ID" value="PTL60489.1"/>
    <property type="molecule type" value="Genomic_DNA"/>
</dbReference>
<accession>A0A2T4UMN6</accession>
<dbReference type="Proteomes" id="UP000240739">
    <property type="component" value="Unassembled WGS sequence"/>
</dbReference>